<comment type="function">
    <text evidence="2">Removal of H(2)O(2), oxidation of toxic reductants, biosynthesis and degradation of lignin, suberization, auxin catabolism, response to environmental stresses such as wounding, pathogen attack and oxidative stress. These functions might be dependent on each isozyme/isoform in each plant tissue.</text>
</comment>
<gene>
    <name evidence="18" type="ORF">FH972_015307</name>
</gene>
<dbReference type="PANTHER" id="PTHR31517">
    <property type="match status" value="1"/>
</dbReference>
<dbReference type="GO" id="GO:0042744">
    <property type="term" value="P:hydrogen peroxide catabolic process"/>
    <property type="evidence" value="ECO:0007669"/>
    <property type="project" value="UniProtKB-KW"/>
</dbReference>
<proteinExistence type="inferred from homology"/>
<dbReference type="Gene3D" id="1.10.520.10">
    <property type="match status" value="1"/>
</dbReference>
<dbReference type="EMBL" id="CM017326">
    <property type="protein sequence ID" value="KAE8076673.1"/>
    <property type="molecule type" value="Genomic_DNA"/>
</dbReference>
<keyword evidence="6 13" id="KW-0479">Metal-binding</keyword>
<dbReference type="Gene3D" id="1.10.420.10">
    <property type="entry name" value="Peroxidase, domain 2"/>
    <property type="match status" value="1"/>
</dbReference>
<dbReference type="Pfam" id="PF00141">
    <property type="entry name" value="peroxidase"/>
    <property type="match status" value="1"/>
</dbReference>
<keyword evidence="13 16" id="KW-0106">Calcium</keyword>
<feature type="chain" id="PRO_5024468464" description="Peroxidase" evidence="16">
    <location>
        <begin position="19"/>
        <end position="317"/>
    </location>
</feature>
<keyword evidence="9 13" id="KW-0408">Iron</keyword>
<evidence type="ECO:0000256" key="3">
    <source>
        <dbReference type="ARBA" id="ARBA00012313"/>
    </source>
</evidence>
<evidence type="ECO:0000256" key="2">
    <source>
        <dbReference type="ARBA" id="ARBA00002322"/>
    </source>
</evidence>
<comment type="similarity">
    <text evidence="16">Belongs to the peroxidase family. Classical plant (class III) peroxidase subfamily.</text>
</comment>
<evidence type="ECO:0000256" key="5">
    <source>
        <dbReference type="ARBA" id="ARBA00022617"/>
    </source>
</evidence>
<evidence type="ECO:0000256" key="8">
    <source>
        <dbReference type="ARBA" id="ARBA00023002"/>
    </source>
</evidence>
<evidence type="ECO:0000256" key="10">
    <source>
        <dbReference type="ARBA" id="ARBA00023157"/>
    </source>
</evidence>
<feature type="binding site" evidence="13">
    <location>
        <position position="240"/>
    </location>
    <ligand>
        <name>Ca(2+)</name>
        <dbReference type="ChEBI" id="CHEBI:29108"/>
        <label>2</label>
    </ligand>
</feature>
<keyword evidence="8 16" id="KW-0560">Oxidoreductase</keyword>
<evidence type="ECO:0000256" key="12">
    <source>
        <dbReference type="PIRSR" id="PIRSR600823-2"/>
    </source>
</evidence>
<dbReference type="InterPro" id="IPR019794">
    <property type="entry name" value="Peroxidases_AS"/>
</dbReference>
<comment type="cofactor">
    <cofactor evidence="13 16">
        <name>Ca(2+)</name>
        <dbReference type="ChEBI" id="CHEBI:29108"/>
    </cofactor>
    <text evidence="13 16">Binds 2 calcium ions per subunit.</text>
</comment>
<evidence type="ECO:0000313" key="19">
    <source>
        <dbReference type="Proteomes" id="UP000327013"/>
    </source>
</evidence>
<dbReference type="InterPro" id="IPR033905">
    <property type="entry name" value="Secretory_peroxidase"/>
</dbReference>
<feature type="binding site" description="axial binding residue" evidence="13">
    <location>
        <position position="183"/>
    </location>
    <ligand>
        <name>heme b</name>
        <dbReference type="ChEBI" id="CHEBI:60344"/>
    </ligand>
    <ligandPart>
        <name>Fe</name>
        <dbReference type="ChEBI" id="CHEBI:18248"/>
    </ligandPart>
</feature>
<dbReference type="PRINTS" id="PR00458">
    <property type="entry name" value="PEROXIDASE"/>
</dbReference>
<comment type="catalytic activity">
    <reaction evidence="1 16">
        <text>2 a phenolic donor + H2O2 = 2 a phenolic radical donor + 2 H2O</text>
        <dbReference type="Rhea" id="RHEA:56136"/>
        <dbReference type="ChEBI" id="CHEBI:15377"/>
        <dbReference type="ChEBI" id="CHEBI:16240"/>
        <dbReference type="ChEBI" id="CHEBI:139520"/>
        <dbReference type="ChEBI" id="CHEBI:139521"/>
        <dbReference type="EC" id="1.11.1.7"/>
    </reaction>
</comment>
<feature type="binding site" evidence="13">
    <location>
        <position position="65"/>
    </location>
    <ligand>
        <name>Ca(2+)</name>
        <dbReference type="ChEBI" id="CHEBI:29108"/>
        <label>1</label>
    </ligand>
</feature>
<dbReference type="EC" id="1.11.1.7" evidence="3 16"/>
<keyword evidence="7 16" id="KW-0732">Signal</keyword>
<keyword evidence="19" id="KW-1185">Reference proteome</keyword>
<dbReference type="GO" id="GO:0046872">
    <property type="term" value="F:metal ion binding"/>
    <property type="evidence" value="ECO:0007669"/>
    <property type="project" value="UniProtKB-UniRule"/>
</dbReference>
<organism evidence="18 19">
    <name type="scientific">Carpinus fangiana</name>
    <dbReference type="NCBI Taxonomy" id="176857"/>
    <lineage>
        <taxon>Eukaryota</taxon>
        <taxon>Viridiplantae</taxon>
        <taxon>Streptophyta</taxon>
        <taxon>Embryophyta</taxon>
        <taxon>Tracheophyta</taxon>
        <taxon>Spermatophyta</taxon>
        <taxon>Magnoliopsida</taxon>
        <taxon>eudicotyledons</taxon>
        <taxon>Gunneridae</taxon>
        <taxon>Pentapetalae</taxon>
        <taxon>rosids</taxon>
        <taxon>fabids</taxon>
        <taxon>Fagales</taxon>
        <taxon>Betulaceae</taxon>
        <taxon>Carpinus</taxon>
    </lineage>
</organism>
<dbReference type="CDD" id="cd00693">
    <property type="entry name" value="secretory_peroxidase"/>
    <property type="match status" value="1"/>
</dbReference>
<feature type="signal peptide" evidence="16">
    <location>
        <begin position="1"/>
        <end position="18"/>
    </location>
</feature>
<feature type="binding site" evidence="13">
    <location>
        <position position="245"/>
    </location>
    <ligand>
        <name>Ca(2+)</name>
        <dbReference type="ChEBI" id="CHEBI:29108"/>
        <label>2</label>
    </ligand>
</feature>
<sequence>MVLIFFLRFNGVAGGALQYNFYEESCPQLEDIVSTGLHPIFLSDPTSAPALLRLLFHDCQGCDASILVDTVKANRLSEMTSAKNFGIRKRDLIGNLKTLVEDECPVQVSCADILVLAAREAVASSWGPLIKVPLGRRDSSAAPSYQLADSLLPPATTGVDEMLRIFTGKGMTVEESVAIMGSHTLGSTHCLNILNRLYKPEGVEAQGIVLMDPRFEAFLRLTCPKWSLISNITSVLNDVTPTVFDNHYYMKAMGGRGVLTIDAEMVIDPRTAQIVEHFATNQDDFFHAFSTAFLKLSSSGVLTGDQGVIRRKCNVID</sequence>
<evidence type="ECO:0000256" key="15">
    <source>
        <dbReference type="PIRSR" id="PIRSR600823-5"/>
    </source>
</evidence>
<evidence type="ECO:0000259" key="17">
    <source>
        <dbReference type="PROSITE" id="PS50873"/>
    </source>
</evidence>
<feature type="binding site" evidence="13">
    <location>
        <position position="63"/>
    </location>
    <ligand>
        <name>Ca(2+)</name>
        <dbReference type="ChEBI" id="CHEBI:29108"/>
        <label>1</label>
    </ligand>
</feature>
<feature type="binding site" evidence="13">
    <location>
        <position position="61"/>
    </location>
    <ligand>
        <name>Ca(2+)</name>
        <dbReference type="ChEBI" id="CHEBI:29108"/>
        <label>1</label>
    </ligand>
</feature>
<evidence type="ECO:0000256" key="9">
    <source>
        <dbReference type="ARBA" id="ARBA00023004"/>
    </source>
</evidence>
<dbReference type="GO" id="GO:0140825">
    <property type="term" value="F:lactoperoxidase activity"/>
    <property type="evidence" value="ECO:0007669"/>
    <property type="project" value="UniProtKB-EC"/>
</dbReference>
<comment type="cofactor">
    <cofactor evidence="13 16">
        <name>heme b</name>
        <dbReference type="ChEBI" id="CHEBI:60344"/>
    </cofactor>
    <text evidence="13 16">Binds 1 heme b (iron(II)-protoporphyrin IX) group per subunit.</text>
</comment>
<dbReference type="AlphaFoldDB" id="A0A5N6RCE5"/>
<dbReference type="PROSITE" id="PS50873">
    <property type="entry name" value="PEROXIDASE_4"/>
    <property type="match status" value="1"/>
</dbReference>
<evidence type="ECO:0000256" key="7">
    <source>
        <dbReference type="ARBA" id="ARBA00022729"/>
    </source>
</evidence>
<reference evidence="18 19" key="1">
    <citation type="submission" date="2019-06" db="EMBL/GenBank/DDBJ databases">
        <title>A chromosomal-level reference genome of Carpinus fangiana (Coryloideae, Betulaceae).</title>
        <authorList>
            <person name="Yang X."/>
            <person name="Wang Z."/>
            <person name="Zhang L."/>
            <person name="Hao G."/>
            <person name="Liu J."/>
            <person name="Yang Y."/>
        </authorList>
    </citation>
    <scope>NUCLEOTIDE SEQUENCE [LARGE SCALE GENOMIC DNA]</scope>
    <source>
        <strain evidence="18">Cfa_2016G</strain>
        <tissue evidence="18">Leaf</tissue>
    </source>
</reference>
<name>A0A5N6RCE5_9ROSI</name>
<keyword evidence="4 16" id="KW-0575">Peroxidase</keyword>
<dbReference type="SUPFAM" id="SSF48113">
    <property type="entry name" value="Heme-dependent peroxidases"/>
    <property type="match status" value="1"/>
</dbReference>
<evidence type="ECO:0000256" key="6">
    <source>
        <dbReference type="ARBA" id="ARBA00022723"/>
    </source>
</evidence>
<evidence type="ECO:0000256" key="4">
    <source>
        <dbReference type="ARBA" id="ARBA00022559"/>
    </source>
</evidence>
<dbReference type="FunFam" id="1.10.420.10:FF:000007">
    <property type="entry name" value="Peroxidase"/>
    <property type="match status" value="1"/>
</dbReference>
<feature type="disulfide bond" evidence="15">
    <location>
        <begin position="26"/>
        <end position="104"/>
    </location>
</feature>
<dbReference type="PROSITE" id="PS00436">
    <property type="entry name" value="PEROXIDASE_2"/>
    <property type="match status" value="1"/>
</dbReference>
<dbReference type="InterPro" id="IPR000823">
    <property type="entry name" value="Peroxidase_pln"/>
</dbReference>
<dbReference type="Proteomes" id="UP000327013">
    <property type="component" value="Chromosome 6"/>
</dbReference>
<feature type="binding site" evidence="13">
    <location>
        <position position="184"/>
    </location>
    <ligand>
        <name>Ca(2+)</name>
        <dbReference type="ChEBI" id="CHEBI:29108"/>
        <label>2</label>
    </ligand>
</feature>
<accession>A0A5N6RCE5</accession>
<evidence type="ECO:0000256" key="13">
    <source>
        <dbReference type="PIRSR" id="PIRSR600823-3"/>
    </source>
</evidence>
<evidence type="ECO:0000313" key="18">
    <source>
        <dbReference type="EMBL" id="KAE8076673.1"/>
    </source>
</evidence>
<feature type="binding site" evidence="12">
    <location>
        <position position="153"/>
    </location>
    <ligand>
        <name>substrate</name>
    </ligand>
</feature>
<feature type="binding site" evidence="13">
    <location>
        <position position="58"/>
    </location>
    <ligand>
        <name>Ca(2+)</name>
        <dbReference type="ChEBI" id="CHEBI:29108"/>
        <label>1</label>
    </ligand>
</feature>
<feature type="site" description="Transition state stabilizer" evidence="14">
    <location>
        <position position="53"/>
    </location>
</feature>
<dbReference type="GO" id="GO:0005576">
    <property type="term" value="C:extracellular region"/>
    <property type="evidence" value="ECO:0007669"/>
    <property type="project" value="UniProtKB-SubCell"/>
</dbReference>
<evidence type="ECO:0000256" key="16">
    <source>
        <dbReference type="RuleBase" id="RU362060"/>
    </source>
</evidence>
<dbReference type="GO" id="GO:0020037">
    <property type="term" value="F:heme binding"/>
    <property type="evidence" value="ECO:0007669"/>
    <property type="project" value="UniProtKB-UniRule"/>
</dbReference>
<feature type="active site" description="Proton acceptor" evidence="11">
    <location>
        <position position="57"/>
    </location>
</feature>
<evidence type="ECO:0000256" key="1">
    <source>
        <dbReference type="ARBA" id="ARBA00000189"/>
    </source>
</evidence>
<dbReference type="GO" id="GO:0006979">
    <property type="term" value="P:response to oxidative stress"/>
    <property type="evidence" value="ECO:0007669"/>
    <property type="project" value="UniProtKB-UniRule"/>
</dbReference>
<keyword evidence="16" id="KW-0376">Hydrogen peroxide</keyword>
<evidence type="ECO:0000256" key="14">
    <source>
        <dbReference type="PIRSR" id="PIRSR600823-4"/>
    </source>
</evidence>
<dbReference type="InterPro" id="IPR010255">
    <property type="entry name" value="Haem_peroxidase_sf"/>
</dbReference>
<keyword evidence="5 16" id="KW-0349">Heme</keyword>
<dbReference type="PRINTS" id="PR00461">
    <property type="entry name" value="PLPEROXIDASE"/>
</dbReference>
<feature type="disulfide bond" evidence="15">
    <location>
        <begin position="190"/>
        <end position="223"/>
    </location>
</feature>
<dbReference type="InterPro" id="IPR002016">
    <property type="entry name" value="Haem_peroxidase"/>
</dbReference>
<evidence type="ECO:0000256" key="11">
    <source>
        <dbReference type="PIRSR" id="PIRSR600823-1"/>
    </source>
</evidence>
<feature type="disulfide bond" evidence="15">
    <location>
        <begin position="110"/>
        <end position="313"/>
    </location>
</feature>
<dbReference type="PANTHER" id="PTHR31517:SF81">
    <property type="entry name" value="PEROXIDASE"/>
    <property type="match status" value="1"/>
</dbReference>
<feature type="disulfide bond" evidence="15">
    <location>
        <begin position="59"/>
        <end position="62"/>
    </location>
</feature>
<feature type="domain" description="Plant heme peroxidase family profile" evidence="17">
    <location>
        <begin position="16"/>
        <end position="317"/>
    </location>
</feature>
<feature type="binding site" evidence="13">
    <location>
        <position position="78"/>
    </location>
    <ligand>
        <name>Ca(2+)</name>
        <dbReference type="ChEBI" id="CHEBI:29108"/>
        <label>1</label>
    </ligand>
</feature>
<dbReference type="OrthoDB" id="2113341at2759"/>
<comment type="subcellular location">
    <subcellularLocation>
        <location evidence="16">Secreted</location>
    </subcellularLocation>
</comment>
<keyword evidence="16" id="KW-0964">Secreted</keyword>
<protein>
    <recommendedName>
        <fullName evidence="3 16">Peroxidase</fullName>
        <ecNumber evidence="3 16">1.11.1.7</ecNumber>
    </recommendedName>
</protein>
<keyword evidence="10 15" id="KW-1015">Disulfide bond</keyword>